<protein>
    <recommendedName>
        <fullName evidence="4">Kinase</fullName>
        <ecNumber evidence="4">2.7.-.-</ecNumber>
    </recommendedName>
</protein>
<dbReference type="Pfam" id="PF03770">
    <property type="entry name" value="IPK"/>
    <property type="match status" value="1"/>
</dbReference>
<reference evidence="5 6" key="1">
    <citation type="submission" date="2024-04" db="EMBL/GenBank/DDBJ databases">
        <title>Tritrichomonas musculus Genome.</title>
        <authorList>
            <person name="Alves-Ferreira E."/>
            <person name="Grigg M."/>
            <person name="Lorenzi H."/>
            <person name="Galac M."/>
        </authorList>
    </citation>
    <scope>NUCLEOTIDE SEQUENCE [LARGE SCALE GENOMIC DNA]</scope>
    <source>
        <strain evidence="5 6">EAF2021</strain>
    </source>
</reference>
<keyword evidence="3 4" id="KW-0418">Kinase</keyword>
<proteinExistence type="inferred from homology"/>
<accession>A0ABR2L2D5</accession>
<dbReference type="EC" id="2.7.-.-" evidence="4"/>
<dbReference type="PANTHER" id="PTHR12400">
    <property type="entry name" value="INOSITOL POLYPHOSPHATE KINASE"/>
    <property type="match status" value="1"/>
</dbReference>
<keyword evidence="2 4" id="KW-0808">Transferase</keyword>
<evidence type="ECO:0000313" key="6">
    <source>
        <dbReference type="Proteomes" id="UP001470230"/>
    </source>
</evidence>
<organism evidence="5 6">
    <name type="scientific">Tritrichomonas musculus</name>
    <dbReference type="NCBI Taxonomy" id="1915356"/>
    <lineage>
        <taxon>Eukaryota</taxon>
        <taxon>Metamonada</taxon>
        <taxon>Parabasalia</taxon>
        <taxon>Tritrichomonadida</taxon>
        <taxon>Tritrichomonadidae</taxon>
        <taxon>Tritrichomonas</taxon>
    </lineage>
</organism>
<evidence type="ECO:0000256" key="3">
    <source>
        <dbReference type="ARBA" id="ARBA00022777"/>
    </source>
</evidence>
<evidence type="ECO:0000256" key="4">
    <source>
        <dbReference type="RuleBase" id="RU363090"/>
    </source>
</evidence>
<dbReference type="Gene3D" id="3.30.470.160">
    <property type="entry name" value="Inositol polyphosphate kinase"/>
    <property type="match status" value="1"/>
</dbReference>
<dbReference type="PANTHER" id="PTHR12400:SF21">
    <property type="entry name" value="KINASE"/>
    <property type="match status" value="1"/>
</dbReference>
<sequence length="341" mass="38650">MINQNILNLNTRNDFTKNNNKALYKKGSHNFSKPTQCANQMNGSPLSLQNIESCFSSSLTHLDISTSNTSIAHTMEILKTQGGGHAGILQGRKGKYATIAKPLNAEREGLFYKRIKNTPLYQCVPKFFGMKKENSNINNNNDIKQNNQKTKYWLLLQDLTNNMSSPCIADLKIGTRTYEINVPLSKQERQKSLLKGTTTLTHAVRCIDICIRQNNEVLQSWNRKAGRKMNWNDLQKSLEHFLSTKQRVIQFKDHLKFLREKLVETYQVLPNMRLYSASILVIYDGDKENGPVIVKLIDFGHGYTDLASEGGNIHDPSCDDNALLGIDNLLLVADSFLQNIQ</sequence>
<dbReference type="Proteomes" id="UP001470230">
    <property type="component" value="Unassembled WGS sequence"/>
</dbReference>
<comment type="similarity">
    <text evidence="1 4">Belongs to the inositol phosphokinase (IPK) family.</text>
</comment>
<keyword evidence="6" id="KW-1185">Reference proteome</keyword>
<dbReference type="SUPFAM" id="SSF56104">
    <property type="entry name" value="SAICAR synthase-like"/>
    <property type="match status" value="1"/>
</dbReference>
<evidence type="ECO:0000256" key="2">
    <source>
        <dbReference type="ARBA" id="ARBA00022679"/>
    </source>
</evidence>
<evidence type="ECO:0000313" key="5">
    <source>
        <dbReference type="EMBL" id="KAK8897342.1"/>
    </source>
</evidence>
<name>A0ABR2L2D5_9EUKA</name>
<dbReference type="EMBL" id="JAPFFF010000002">
    <property type="protein sequence ID" value="KAK8897342.1"/>
    <property type="molecule type" value="Genomic_DNA"/>
</dbReference>
<comment type="caution">
    <text evidence="5">The sequence shown here is derived from an EMBL/GenBank/DDBJ whole genome shotgun (WGS) entry which is preliminary data.</text>
</comment>
<dbReference type="InterPro" id="IPR005522">
    <property type="entry name" value="IPK"/>
</dbReference>
<dbReference type="InterPro" id="IPR038286">
    <property type="entry name" value="IPK_sf"/>
</dbReference>
<evidence type="ECO:0000256" key="1">
    <source>
        <dbReference type="ARBA" id="ARBA00007374"/>
    </source>
</evidence>
<gene>
    <name evidence="5" type="ORF">M9Y10_015284</name>
</gene>